<proteinExistence type="predicted"/>
<dbReference type="RefSeq" id="WP_013467181.1">
    <property type="nucleotide sequence ID" value="NZ_CP013050.1"/>
</dbReference>
<dbReference type="STRING" id="55802.TBCH5v1_1086"/>
<dbReference type="GeneID" id="26136352"/>
<reference evidence="1 2" key="1">
    <citation type="journal article" date="2016" name="Genome Announc.">
        <title>Complete genome sequence of the hyperthermophilic and piezophilic archaeon Thermococcus barophilus Ch5, capable of growth at the expense of hydrogenogenesis from carbon monoxide and formate.</title>
        <authorList>
            <person name="Oger P."/>
            <person name="Sokolova T.G."/>
            <person name="Kozhevnikova D.A."/>
            <person name="Taranov E.A."/>
            <person name="Vannier P."/>
            <person name="Lee H.S."/>
            <person name="Kwon K.K."/>
            <person name="Kang S.G."/>
            <person name="Lee J.H."/>
            <person name="Bonch-Osmolovskaya E.A."/>
            <person name="Lebedinsky A.V."/>
        </authorList>
    </citation>
    <scope>NUCLEOTIDE SEQUENCE [LARGE SCALE GENOMIC DNA]</scope>
    <source>
        <strain evidence="2">Ch5</strain>
    </source>
</reference>
<accession>A0A0S1XBA5</accession>
<protein>
    <submittedName>
        <fullName evidence="1">Uncharacterized protein</fullName>
    </submittedName>
</protein>
<dbReference type="PATRIC" id="fig|55802.8.peg.1077"/>
<sequence>MELSPSVLVLLFLEDFARETNSIRKGVKYFEWQKRYNAYDVAYSIVGATLAKLIKDGYIQLELRKGLLGRKVLLTRIKSIPKKYGVVVEGINSMQAYKAVPLRSALFLSFPVSRFPAAFLGTYILRKELKDQDELKLREDPEVIKKKEELKAIFESFKMQNEELWKGIIKEVDKACDLVKGKEGITLYTPLDMLREKNESKD</sequence>
<dbReference type="Proteomes" id="UP000066042">
    <property type="component" value="Chromosome"/>
</dbReference>
<dbReference type="EMBL" id="CP013050">
    <property type="protein sequence ID" value="ALM75028.1"/>
    <property type="molecule type" value="Genomic_DNA"/>
</dbReference>
<evidence type="ECO:0000313" key="2">
    <source>
        <dbReference type="Proteomes" id="UP000066042"/>
    </source>
</evidence>
<evidence type="ECO:0000313" key="1">
    <source>
        <dbReference type="EMBL" id="ALM75028.1"/>
    </source>
</evidence>
<organism evidence="1 2">
    <name type="scientific">Thermococcus barophilus</name>
    <dbReference type="NCBI Taxonomy" id="55802"/>
    <lineage>
        <taxon>Archaea</taxon>
        <taxon>Methanobacteriati</taxon>
        <taxon>Methanobacteriota</taxon>
        <taxon>Thermococci</taxon>
        <taxon>Thermococcales</taxon>
        <taxon>Thermococcaceae</taxon>
        <taxon>Thermococcus</taxon>
    </lineage>
</organism>
<dbReference type="OMA" id="NEELWKG"/>
<dbReference type="AlphaFoldDB" id="A0A0S1XBA5"/>
<name>A0A0S1XBA5_THEBA</name>
<gene>
    <name evidence="1" type="ORF">TBCH5v1_1086</name>
</gene>
<dbReference type="GeneID" id="10041224"/>